<evidence type="ECO:0000313" key="4">
    <source>
        <dbReference type="Proteomes" id="UP000230750"/>
    </source>
</evidence>
<dbReference type="EMBL" id="MRZV01001296">
    <property type="protein sequence ID" value="PIK38959.1"/>
    <property type="molecule type" value="Genomic_DNA"/>
</dbReference>
<dbReference type="AlphaFoldDB" id="A0A2G8JTC6"/>
<name>A0A2G8JTC6_STIJA</name>
<keyword evidence="4" id="KW-1185">Reference proteome</keyword>
<dbReference type="InterPro" id="IPR027417">
    <property type="entry name" value="P-loop_NTPase"/>
</dbReference>
<dbReference type="PANTHER" id="PTHR46844">
    <property type="entry name" value="SLR5058 PROTEIN"/>
    <property type="match status" value="1"/>
</dbReference>
<evidence type="ECO:0000313" key="3">
    <source>
        <dbReference type="EMBL" id="PIK38959.1"/>
    </source>
</evidence>
<dbReference type="OrthoDB" id="120976at2759"/>
<dbReference type="InterPro" id="IPR007111">
    <property type="entry name" value="NACHT_NTPase"/>
</dbReference>
<dbReference type="CDD" id="cd01120">
    <property type="entry name" value="RecA-like_superfamily"/>
    <property type="match status" value="1"/>
</dbReference>
<evidence type="ECO:0000259" key="2">
    <source>
        <dbReference type="PROSITE" id="PS50837"/>
    </source>
</evidence>
<protein>
    <submittedName>
        <fullName evidence="3">Putative NACHT, LRR and PYD domains-containing protein 3-like</fullName>
    </submittedName>
</protein>
<sequence length="984" mass="112325">MKIGEGQRSFAVIISHSLYNIVNMITHKLNYPWLIVTLSVLLSKNDCTRLARHVALPKYQLDAIINSNSSAKDLLDILEERGVIHPSNVSRLLEAISVLKINETVLFMLERYQRSRGDETSYGRFLAGLSSHLTLSLPMKLCDYFEFTSEKKKAVITSKTPGISFLLTLEDMGVINPFDVGKLVTPLKQYQLVQAVAKVQEYQTLVDEGSELTKPIHTLEGKQALFIESLKKKTKSWYETMTPLPWKKSCKWMTSELFVACGLVLTDSKSKMQTTNVDPKCKLQYTDILTHERLKSATRIIIEGDPGSGKTMLSSQLAYDWSIGKGSDTRMVVFLPLKYVDDMTIIEAIEQFYIPKGNPLNEEDIKAILDQASDENKICIVLDGLEEYNGKTKDGEPSEVERVMRKEKFPNCRVVLTSRSDFVHDLPQCPMLKLGRFGEEERDQYIANIISDDNQKQQKVKCIIETSALLFDLCSNALLFVYIVHNIEHLGQIDEPKGQLDSVGSFMEVMVNTLLSLSRYEGSESEIMSTRLSEIAFNGLCKGYQQLMWHKSFLDDNVSNVKDWIESGILVVEEGETTRKETPKERRGREERMVTQDEKISIDDERRQGESSSEAAMIGEWQDDLLSSHEESPRERESSTDNKPNDTEKPCTERKTSTDPQHFSLQVKFLHKVIQEWFAAKHFSSMLQQSKQKDSHEVFVNRHLSLINPADLHYVLRFTSYLCPENCYLIMAHLHSCYKSSKGVVPEYILNCIFLCFIECKSSVGRKKMENTVRQVCKSIVTIRGEDSRLLQQSKVSMLTYASNSEIRIGILKLVNLVVEVTKATFTFNSNIILECLPTLEVIEVSRWDMRLKEEDFEELIKFITNCKLLNKAFLIFPSPPPLLTDKKLLSSMKKNLTIEWIIGDRLVHTIDKKSGEWLLDINKRKGSEVSFYSKRYPTGVNLQLLDQKCIAICHFAHNAVQCVNMVSATNPTVKTVYKSYETP</sequence>
<evidence type="ECO:0000256" key="1">
    <source>
        <dbReference type="SAM" id="MobiDB-lite"/>
    </source>
</evidence>
<comment type="caution">
    <text evidence="3">The sequence shown here is derived from an EMBL/GenBank/DDBJ whole genome shotgun (WGS) entry which is preliminary data.</text>
</comment>
<dbReference type="PANTHER" id="PTHR46844:SF1">
    <property type="entry name" value="SLR5058 PROTEIN"/>
    <property type="match status" value="1"/>
</dbReference>
<feature type="compositionally biased region" description="Basic and acidic residues" evidence="1">
    <location>
        <begin position="576"/>
        <end position="609"/>
    </location>
</feature>
<feature type="region of interest" description="Disordered" evidence="1">
    <location>
        <begin position="576"/>
        <end position="659"/>
    </location>
</feature>
<reference evidence="3 4" key="1">
    <citation type="journal article" date="2017" name="PLoS Biol.">
        <title>The sea cucumber genome provides insights into morphological evolution and visceral regeneration.</title>
        <authorList>
            <person name="Zhang X."/>
            <person name="Sun L."/>
            <person name="Yuan J."/>
            <person name="Sun Y."/>
            <person name="Gao Y."/>
            <person name="Zhang L."/>
            <person name="Li S."/>
            <person name="Dai H."/>
            <person name="Hamel J.F."/>
            <person name="Liu C."/>
            <person name="Yu Y."/>
            <person name="Liu S."/>
            <person name="Lin W."/>
            <person name="Guo K."/>
            <person name="Jin S."/>
            <person name="Xu P."/>
            <person name="Storey K.B."/>
            <person name="Huan P."/>
            <person name="Zhang T."/>
            <person name="Zhou Y."/>
            <person name="Zhang J."/>
            <person name="Lin C."/>
            <person name="Li X."/>
            <person name="Xing L."/>
            <person name="Huo D."/>
            <person name="Sun M."/>
            <person name="Wang L."/>
            <person name="Mercier A."/>
            <person name="Li F."/>
            <person name="Yang H."/>
            <person name="Xiang J."/>
        </authorList>
    </citation>
    <scope>NUCLEOTIDE SEQUENCE [LARGE SCALE GENOMIC DNA]</scope>
    <source>
        <strain evidence="3">Shaxun</strain>
        <tissue evidence="3">Muscle</tissue>
    </source>
</reference>
<feature type="domain" description="NACHT" evidence="2">
    <location>
        <begin position="298"/>
        <end position="421"/>
    </location>
</feature>
<gene>
    <name evidence="3" type="ORF">BSL78_24205</name>
</gene>
<accession>A0A2G8JTC6</accession>
<dbReference type="Proteomes" id="UP000230750">
    <property type="component" value="Unassembled WGS sequence"/>
</dbReference>
<organism evidence="3 4">
    <name type="scientific">Stichopus japonicus</name>
    <name type="common">Sea cucumber</name>
    <dbReference type="NCBI Taxonomy" id="307972"/>
    <lineage>
        <taxon>Eukaryota</taxon>
        <taxon>Metazoa</taxon>
        <taxon>Echinodermata</taxon>
        <taxon>Eleutherozoa</taxon>
        <taxon>Echinozoa</taxon>
        <taxon>Holothuroidea</taxon>
        <taxon>Aspidochirotacea</taxon>
        <taxon>Aspidochirotida</taxon>
        <taxon>Stichopodidae</taxon>
        <taxon>Apostichopus</taxon>
    </lineage>
</organism>
<dbReference type="Gene3D" id="3.40.50.300">
    <property type="entry name" value="P-loop containing nucleotide triphosphate hydrolases"/>
    <property type="match status" value="1"/>
</dbReference>
<dbReference type="Pfam" id="PF05729">
    <property type="entry name" value="NACHT"/>
    <property type="match status" value="1"/>
</dbReference>
<dbReference type="PROSITE" id="PS50837">
    <property type="entry name" value="NACHT"/>
    <property type="match status" value="1"/>
</dbReference>
<proteinExistence type="predicted"/>
<feature type="compositionally biased region" description="Basic and acidic residues" evidence="1">
    <location>
        <begin position="626"/>
        <end position="657"/>
    </location>
</feature>
<dbReference type="SUPFAM" id="SSF52540">
    <property type="entry name" value="P-loop containing nucleoside triphosphate hydrolases"/>
    <property type="match status" value="1"/>
</dbReference>